<dbReference type="EMBL" id="VGLS01000383">
    <property type="protein sequence ID" value="MBM3224683.1"/>
    <property type="molecule type" value="Genomic_DNA"/>
</dbReference>
<dbReference type="SUPFAM" id="SSF52540">
    <property type="entry name" value="P-loop containing nucleoside triphosphate hydrolases"/>
    <property type="match status" value="1"/>
</dbReference>
<proteinExistence type="predicted"/>
<dbReference type="InterPro" id="IPR027417">
    <property type="entry name" value="P-loop_NTPase"/>
</dbReference>
<evidence type="ECO:0000313" key="3">
    <source>
        <dbReference type="Proteomes" id="UP000712673"/>
    </source>
</evidence>
<organism evidence="2 3">
    <name type="scientific">Tectimicrobiota bacterium</name>
    <dbReference type="NCBI Taxonomy" id="2528274"/>
    <lineage>
        <taxon>Bacteria</taxon>
        <taxon>Pseudomonadati</taxon>
        <taxon>Nitrospinota/Tectimicrobiota group</taxon>
        <taxon>Candidatus Tectimicrobiota</taxon>
    </lineage>
</organism>
<gene>
    <name evidence="2" type="ORF">FJZ47_12885</name>
</gene>
<dbReference type="AlphaFoldDB" id="A0A938B4F2"/>
<comment type="caution">
    <text evidence="2">The sequence shown here is derived from an EMBL/GenBank/DDBJ whole genome shotgun (WGS) entry which is preliminary data.</text>
</comment>
<feature type="domain" description="KAP NTPase" evidence="1">
    <location>
        <begin position="27"/>
        <end position="54"/>
    </location>
</feature>
<dbReference type="InterPro" id="IPR011646">
    <property type="entry name" value="KAP_P-loop"/>
</dbReference>
<sequence>MAGQPNDEPVYDDSLGHFPLVRQMGNLLRRCDPPYVLGVCGAWGAGKTSFLRKLWAYQGGAFDVGEGRGAERRRQAQRQQWFGTEYEEPTAGAFPARYHVV</sequence>
<evidence type="ECO:0000259" key="1">
    <source>
        <dbReference type="Pfam" id="PF07693"/>
    </source>
</evidence>
<dbReference type="Proteomes" id="UP000712673">
    <property type="component" value="Unassembled WGS sequence"/>
</dbReference>
<dbReference type="Pfam" id="PF07693">
    <property type="entry name" value="KAP_NTPase"/>
    <property type="match status" value="1"/>
</dbReference>
<evidence type="ECO:0000313" key="2">
    <source>
        <dbReference type="EMBL" id="MBM3224683.1"/>
    </source>
</evidence>
<name>A0A938B4F2_UNCTE</name>
<protein>
    <recommendedName>
        <fullName evidence="1">KAP NTPase domain-containing protein</fullName>
    </recommendedName>
</protein>
<reference evidence="2" key="1">
    <citation type="submission" date="2019-03" db="EMBL/GenBank/DDBJ databases">
        <title>Lake Tanganyika Metagenome-Assembled Genomes (MAGs).</title>
        <authorList>
            <person name="Tran P."/>
        </authorList>
    </citation>
    <scope>NUCLEOTIDE SEQUENCE</scope>
    <source>
        <strain evidence="2">K_DeepCast_65m_m2_066</strain>
    </source>
</reference>
<accession>A0A938B4F2</accession>